<keyword evidence="4" id="KW-1185">Reference proteome</keyword>
<keyword evidence="3" id="KW-0808">Transferase</keyword>
<dbReference type="InterPro" id="IPR051161">
    <property type="entry name" value="Mannose-6P_isomerase_type2"/>
</dbReference>
<dbReference type="GO" id="GO:0004475">
    <property type="term" value="F:mannose-1-phosphate guanylyltransferase (GTP) activity"/>
    <property type="evidence" value="ECO:0007669"/>
    <property type="project" value="InterPro"/>
</dbReference>
<dbReference type="SUPFAM" id="SSF159283">
    <property type="entry name" value="Guanosine diphospho-D-mannose pyrophosphorylase/mannose-6-phosphate isomerase linker domain"/>
    <property type="match status" value="1"/>
</dbReference>
<proteinExistence type="predicted"/>
<dbReference type="Pfam" id="PF22640">
    <property type="entry name" value="ManC_GMP_beta-helix"/>
    <property type="match status" value="1"/>
</dbReference>
<dbReference type="Gene3D" id="3.90.550.10">
    <property type="entry name" value="Spore Coat Polysaccharide Biosynthesis Protein SpsA, Chain A"/>
    <property type="match status" value="1"/>
</dbReference>
<reference evidence="3 4" key="1">
    <citation type="submission" date="2018-03" db="EMBL/GenBank/DDBJ databases">
        <title>Genomic Encyclopedia of Archaeal and Bacterial Type Strains, Phase II (KMG-II): from individual species to whole genera.</title>
        <authorList>
            <person name="Goeker M."/>
        </authorList>
    </citation>
    <scope>NUCLEOTIDE SEQUENCE [LARGE SCALE GENOMIC DNA]</scope>
    <source>
        <strain evidence="3 4">DSM 27929</strain>
    </source>
</reference>
<dbReference type="InterPro" id="IPR049577">
    <property type="entry name" value="GMPP_N"/>
</dbReference>
<dbReference type="InterPro" id="IPR005835">
    <property type="entry name" value="NTP_transferase_dom"/>
</dbReference>
<evidence type="ECO:0000313" key="3">
    <source>
        <dbReference type="EMBL" id="PRY88373.1"/>
    </source>
</evidence>
<dbReference type="Proteomes" id="UP000238157">
    <property type="component" value="Unassembled WGS sequence"/>
</dbReference>
<feature type="domain" description="Nucleotidyl transferase" evidence="1">
    <location>
        <begin position="9"/>
        <end position="271"/>
    </location>
</feature>
<dbReference type="InterPro" id="IPR054566">
    <property type="entry name" value="ManC/GMP-like_b-helix"/>
</dbReference>
<dbReference type="SUPFAM" id="SSF53448">
    <property type="entry name" value="Nucleotide-diphospho-sugar transferases"/>
    <property type="match status" value="1"/>
</dbReference>
<protein>
    <submittedName>
        <fullName evidence="3">Mannose-1-phosphate guanylyltransferase</fullName>
    </submittedName>
</protein>
<dbReference type="PANTHER" id="PTHR46390">
    <property type="entry name" value="MANNOSE-1-PHOSPHATE GUANYLYLTRANSFERASE"/>
    <property type="match status" value="1"/>
</dbReference>
<evidence type="ECO:0000259" key="1">
    <source>
        <dbReference type="Pfam" id="PF00483"/>
    </source>
</evidence>
<dbReference type="Pfam" id="PF00483">
    <property type="entry name" value="NTP_transferase"/>
    <property type="match status" value="1"/>
</dbReference>
<dbReference type="CDD" id="cd02509">
    <property type="entry name" value="GDP-M1P_Guanylyltransferase"/>
    <property type="match status" value="1"/>
</dbReference>
<keyword evidence="3" id="KW-0548">Nucleotidyltransferase</keyword>
<organism evidence="3 4">
    <name type="scientific">Mongoliibacter ruber</name>
    <dbReference type="NCBI Taxonomy" id="1750599"/>
    <lineage>
        <taxon>Bacteria</taxon>
        <taxon>Pseudomonadati</taxon>
        <taxon>Bacteroidota</taxon>
        <taxon>Cytophagia</taxon>
        <taxon>Cytophagales</taxon>
        <taxon>Cyclobacteriaceae</taxon>
        <taxon>Mongoliibacter</taxon>
    </lineage>
</organism>
<evidence type="ECO:0000259" key="2">
    <source>
        <dbReference type="Pfam" id="PF22640"/>
    </source>
</evidence>
<evidence type="ECO:0000313" key="4">
    <source>
        <dbReference type="Proteomes" id="UP000238157"/>
    </source>
</evidence>
<dbReference type="PANTHER" id="PTHR46390:SF1">
    <property type="entry name" value="MANNOSE-1-PHOSPHATE GUANYLYLTRANSFERASE"/>
    <property type="match status" value="1"/>
</dbReference>
<gene>
    <name evidence="3" type="ORF">CLW00_10424</name>
</gene>
<dbReference type="EMBL" id="PVTR01000004">
    <property type="protein sequence ID" value="PRY88373.1"/>
    <property type="molecule type" value="Genomic_DNA"/>
</dbReference>
<dbReference type="OrthoDB" id="9806359at2"/>
<dbReference type="GO" id="GO:0009298">
    <property type="term" value="P:GDP-mannose biosynthetic process"/>
    <property type="evidence" value="ECO:0007669"/>
    <property type="project" value="TreeGrafter"/>
</dbReference>
<sequence>MSSPIKTINVILSGGVGSRLWPLSRKSRPKQYLPVFEGETLFQKTVVRNRNLCQGLILVGNKENYQLSRENLKVLGVDHYNEIIEACPRNTAAAIAFAALSVDADDILFVTPSDHLIAEGDAYATAVNRGFELAANGHIVTFGLRPSRPETGYGYIEAQGEEVKSFREKPNLDTAESFLKKGNFLWNSGMFCFQAGVFLEELQKMEPEVYHASKAVFSNSKDGFLDYDLSMQIPSISVDYAVMEKTKKIKVVQADFQWSDMGSFESIYDYYKSVGHPTDSNGNMVIGSDKHTEFVGLKNTLLIHTQDAILALNKDNAQDVKKVFERLERENRGLVD</sequence>
<feature type="domain" description="MannoseP isomerase/GMP-like beta-helix" evidence="2">
    <location>
        <begin position="279"/>
        <end position="327"/>
    </location>
</feature>
<dbReference type="AlphaFoldDB" id="A0A2T0WNU4"/>
<dbReference type="InterPro" id="IPR029044">
    <property type="entry name" value="Nucleotide-diphossugar_trans"/>
</dbReference>
<comment type="caution">
    <text evidence="3">The sequence shown here is derived from an EMBL/GenBank/DDBJ whole genome shotgun (WGS) entry which is preliminary data.</text>
</comment>
<accession>A0A2T0WNU4</accession>
<name>A0A2T0WNU4_9BACT</name>